<reference evidence="11 12" key="1">
    <citation type="submission" date="2015-01" db="EMBL/GenBank/DDBJ databases">
        <title>Draft genome of the acidophilic iron oxidizer Acidithrix ferrooxidans strain Py-F3.</title>
        <authorList>
            <person name="Poehlein A."/>
            <person name="Eisen S."/>
            <person name="Schloemann M."/>
            <person name="Johnson B.D."/>
            <person name="Daniel R."/>
            <person name="Muehling M."/>
        </authorList>
    </citation>
    <scope>NUCLEOTIDE SEQUENCE [LARGE SCALE GENOMIC DNA]</scope>
    <source>
        <strain evidence="11 12">Py-F3</strain>
    </source>
</reference>
<dbReference type="EC" id="4.1.1.48" evidence="4"/>
<evidence type="ECO:0000313" key="11">
    <source>
        <dbReference type="EMBL" id="KJF17068.1"/>
    </source>
</evidence>
<dbReference type="InterPro" id="IPR013798">
    <property type="entry name" value="Indole-3-glycerol_P_synth_dom"/>
</dbReference>
<comment type="similarity">
    <text evidence="3">Belongs to the TrpC family.</text>
</comment>
<dbReference type="UniPathway" id="UPA00035">
    <property type="reaction ID" value="UER00043"/>
</dbReference>
<evidence type="ECO:0000256" key="6">
    <source>
        <dbReference type="ARBA" id="ARBA00022793"/>
    </source>
</evidence>
<comment type="caution">
    <text evidence="11">The sequence shown here is derived from an EMBL/GenBank/DDBJ whole genome shotgun (WGS) entry which is preliminary data.</text>
</comment>
<proteinExistence type="inferred from homology"/>
<evidence type="ECO:0000256" key="3">
    <source>
        <dbReference type="ARBA" id="ARBA00008737"/>
    </source>
</evidence>
<dbReference type="CDD" id="cd00331">
    <property type="entry name" value="IGPS"/>
    <property type="match status" value="1"/>
</dbReference>
<dbReference type="EMBL" id="JXYS01000066">
    <property type="protein sequence ID" value="KJF17068.1"/>
    <property type="molecule type" value="Genomic_DNA"/>
</dbReference>
<dbReference type="PANTHER" id="PTHR22854:SF2">
    <property type="entry name" value="INDOLE-3-GLYCEROL-PHOSPHATE SYNTHASE"/>
    <property type="match status" value="1"/>
</dbReference>
<name>A0A0D8HGL8_9ACTN</name>
<gene>
    <name evidence="11" type="primary">trpC</name>
    <name evidence="11" type="ORF">AXFE_20640</name>
</gene>
<dbReference type="GO" id="GO:0000162">
    <property type="term" value="P:L-tryptophan biosynthetic process"/>
    <property type="evidence" value="ECO:0007669"/>
    <property type="project" value="UniProtKB-UniPathway"/>
</dbReference>
<dbReference type="GO" id="GO:0004640">
    <property type="term" value="F:phosphoribosylanthranilate isomerase activity"/>
    <property type="evidence" value="ECO:0007669"/>
    <property type="project" value="TreeGrafter"/>
</dbReference>
<dbReference type="FunFam" id="3.20.20.70:FF:000024">
    <property type="entry name" value="Indole-3-glycerol phosphate synthase"/>
    <property type="match status" value="1"/>
</dbReference>
<evidence type="ECO:0000256" key="7">
    <source>
        <dbReference type="ARBA" id="ARBA00022822"/>
    </source>
</evidence>
<dbReference type="PATRIC" id="fig|1280514.3.peg.2705"/>
<dbReference type="SUPFAM" id="SSF51366">
    <property type="entry name" value="Ribulose-phoshate binding barrel"/>
    <property type="match status" value="1"/>
</dbReference>
<evidence type="ECO:0000256" key="1">
    <source>
        <dbReference type="ARBA" id="ARBA00001633"/>
    </source>
</evidence>
<evidence type="ECO:0000256" key="2">
    <source>
        <dbReference type="ARBA" id="ARBA00004696"/>
    </source>
</evidence>
<dbReference type="InterPro" id="IPR001468">
    <property type="entry name" value="Indole-3-GlycerolPSynthase_CS"/>
</dbReference>
<dbReference type="OrthoDB" id="9804217at2"/>
<keyword evidence="6" id="KW-0210">Decarboxylase</keyword>
<evidence type="ECO:0000313" key="12">
    <source>
        <dbReference type="Proteomes" id="UP000032360"/>
    </source>
</evidence>
<evidence type="ECO:0000259" key="10">
    <source>
        <dbReference type="Pfam" id="PF00218"/>
    </source>
</evidence>
<dbReference type="PROSITE" id="PS00614">
    <property type="entry name" value="IGPS"/>
    <property type="match status" value="1"/>
</dbReference>
<evidence type="ECO:0000256" key="8">
    <source>
        <dbReference type="ARBA" id="ARBA00023141"/>
    </source>
</evidence>
<dbReference type="RefSeq" id="WP_052605699.1">
    <property type="nucleotide sequence ID" value="NZ_JXYS01000066.1"/>
</dbReference>
<dbReference type="AlphaFoldDB" id="A0A0D8HGL8"/>
<keyword evidence="8" id="KW-0057">Aromatic amino acid biosynthesis</keyword>
<keyword evidence="7" id="KW-0822">Tryptophan biosynthesis</keyword>
<dbReference type="Gene3D" id="3.20.20.70">
    <property type="entry name" value="Aldolase class I"/>
    <property type="match status" value="1"/>
</dbReference>
<keyword evidence="9 11" id="KW-0456">Lyase</keyword>
<accession>A0A0D8HGL8</accession>
<sequence>MGVEGTYLEKIMQWHRDRSKADRRDRRDLRDQALEIKAPPSLAGALRQDLGVSVIAECKRRSPSRGELNEIRDPLALATMYSQGGARAISVLTDREFFSGSLDDLDVVASSLPIAILRKDFTVDERDIYDAKIHGASAVLLIVAGLEANELRDLHSCALEVGLDVLVETHDEAEIEIALAIGAQIIGINQRNLRDFSIDTYLASRLAPLIGSSAIKVAESGVSTPMQMSELLAAGFDAALIGESLVRSGSPRNSTAEFVLSGQPS</sequence>
<dbReference type="NCBIfam" id="NF001377">
    <property type="entry name" value="PRK00278.2-4"/>
    <property type="match status" value="1"/>
</dbReference>
<protein>
    <recommendedName>
        <fullName evidence="4">indole-3-glycerol-phosphate synthase</fullName>
        <ecNumber evidence="4">4.1.1.48</ecNumber>
    </recommendedName>
</protein>
<comment type="pathway">
    <text evidence="2">Amino-acid biosynthesis; L-tryptophan biosynthesis; L-tryptophan from chorismate: step 4/5.</text>
</comment>
<dbReference type="STRING" id="1280514.AXFE_20640"/>
<dbReference type="Pfam" id="PF00218">
    <property type="entry name" value="IGPS"/>
    <property type="match status" value="1"/>
</dbReference>
<evidence type="ECO:0000256" key="4">
    <source>
        <dbReference type="ARBA" id="ARBA00012362"/>
    </source>
</evidence>
<dbReference type="InterPro" id="IPR013785">
    <property type="entry name" value="Aldolase_TIM"/>
</dbReference>
<evidence type="ECO:0000256" key="9">
    <source>
        <dbReference type="ARBA" id="ARBA00023239"/>
    </source>
</evidence>
<comment type="catalytic activity">
    <reaction evidence="1">
        <text>1-(2-carboxyphenylamino)-1-deoxy-D-ribulose 5-phosphate + H(+) = (1S,2R)-1-C-(indol-3-yl)glycerol 3-phosphate + CO2 + H2O</text>
        <dbReference type="Rhea" id="RHEA:23476"/>
        <dbReference type="ChEBI" id="CHEBI:15377"/>
        <dbReference type="ChEBI" id="CHEBI:15378"/>
        <dbReference type="ChEBI" id="CHEBI:16526"/>
        <dbReference type="ChEBI" id="CHEBI:58613"/>
        <dbReference type="ChEBI" id="CHEBI:58866"/>
        <dbReference type="EC" id="4.1.1.48"/>
    </reaction>
</comment>
<dbReference type="PANTHER" id="PTHR22854">
    <property type="entry name" value="TRYPTOPHAN BIOSYNTHESIS PROTEIN"/>
    <property type="match status" value="1"/>
</dbReference>
<dbReference type="InterPro" id="IPR045186">
    <property type="entry name" value="Indole-3-glycerol_P_synth"/>
</dbReference>
<keyword evidence="5" id="KW-0028">Amino-acid biosynthesis</keyword>
<feature type="domain" description="Indole-3-glycerol phosphate synthase" evidence="10">
    <location>
        <begin position="9"/>
        <end position="257"/>
    </location>
</feature>
<dbReference type="InterPro" id="IPR011060">
    <property type="entry name" value="RibuloseP-bd_barrel"/>
</dbReference>
<evidence type="ECO:0000256" key="5">
    <source>
        <dbReference type="ARBA" id="ARBA00022605"/>
    </source>
</evidence>
<organism evidence="11 12">
    <name type="scientific">Acidithrix ferrooxidans</name>
    <dbReference type="NCBI Taxonomy" id="1280514"/>
    <lineage>
        <taxon>Bacteria</taxon>
        <taxon>Bacillati</taxon>
        <taxon>Actinomycetota</taxon>
        <taxon>Acidimicrobiia</taxon>
        <taxon>Acidimicrobiales</taxon>
        <taxon>Acidimicrobiaceae</taxon>
        <taxon>Acidithrix</taxon>
    </lineage>
</organism>
<keyword evidence="12" id="KW-1185">Reference proteome</keyword>
<dbReference type="GO" id="GO:0004425">
    <property type="term" value="F:indole-3-glycerol-phosphate synthase activity"/>
    <property type="evidence" value="ECO:0007669"/>
    <property type="project" value="UniProtKB-EC"/>
</dbReference>
<dbReference type="Proteomes" id="UP000032360">
    <property type="component" value="Unassembled WGS sequence"/>
</dbReference>